<sequence>MNGCFAPKSLKLIHQSTAAIREALKNHNFLTSLQCGHLLQALTASKCFKKALQLHAHMITCGVLIQNTYLNTKLCAMYAASGNMPAARVIFDGIVLKSSFLWNVMVRGYACNGCSLDSLVLYRDMLSFGRRADNFTYPFVLMACGHLLLVEVGERIHAEVVVSGFESDVYVANSLVSMYSKFGQIGIARNLFDRMPQRDLTSWNTMLSGYVKNGYPDVALSLLSLLSVSDVRMDRATLVGVLPACTALGAVKQGKEIHAYILRSSVEFNGFLANALIDVYVNSNFVIGARRLFERMTERDIISWNALISGCARHGDPMECLSLFCLMNSKGLLVVDVITLIAVLGACDRTSALQFGRITHAYLIKRGFDKEIIVGTALIDMYAKCGSLGCSRHAFDEMESKNLISWSAMVSGYGLHGKGKEAISCFTEMKSKGLRPDRVAFTSVLSACSHCGLVNEGKELFNQMFDENSIKPSIEHYSCMVDLLGRAGQLDEAYKFIMDMEIRPNADVWAALLSACHIHRNVELAEIAALHVCNLNPKRISPYVTLSNIYAIENRWTDVDRVRKAARRNGLRKPPGYSFVELNTEIHRFMVGDKSHPQSKSIYTMLNEIRRQLKETGYTPDTSSVFYDVAEDLKEDLLWDHSERLALAFALLNTCSGTSIRITKNLRVCGDCHNVTKLISNLIHREIVVRDARRFHHFQNGSCSCGDYW</sequence>
<name>A0ACB7VN57_DIOAL</name>
<protein>
    <submittedName>
        <fullName evidence="1">TPR-like protein</fullName>
    </submittedName>
</protein>
<dbReference type="EMBL" id="CM037018">
    <property type="protein sequence ID" value="KAH7675720.1"/>
    <property type="molecule type" value="Genomic_DNA"/>
</dbReference>
<organism evidence="1 2">
    <name type="scientific">Dioscorea alata</name>
    <name type="common">Purple yam</name>
    <dbReference type="NCBI Taxonomy" id="55571"/>
    <lineage>
        <taxon>Eukaryota</taxon>
        <taxon>Viridiplantae</taxon>
        <taxon>Streptophyta</taxon>
        <taxon>Embryophyta</taxon>
        <taxon>Tracheophyta</taxon>
        <taxon>Spermatophyta</taxon>
        <taxon>Magnoliopsida</taxon>
        <taxon>Liliopsida</taxon>
        <taxon>Dioscoreales</taxon>
        <taxon>Dioscoreaceae</taxon>
        <taxon>Dioscorea</taxon>
    </lineage>
</organism>
<evidence type="ECO:0000313" key="2">
    <source>
        <dbReference type="Proteomes" id="UP000827976"/>
    </source>
</evidence>
<evidence type="ECO:0000313" key="1">
    <source>
        <dbReference type="EMBL" id="KAH7675720.1"/>
    </source>
</evidence>
<keyword evidence="2" id="KW-1185">Reference proteome</keyword>
<proteinExistence type="predicted"/>
<dbReference type="Proteomes" id="UP000827976">
    <property type="component" value="Chromosome 8"/>
</dbReference>
<gene>
    <name evidence="1" type="ORF">IHE45_08G155400</name>
</gene>
<accession>A0ACB7VN57</accession>
<comment type="caution">
    <text evidence="1">The sequence shown here is derived from an EMBL/GenBank/DDBJ whole genome shotgun (WGS) entry which is preliminary data.</text>
</comment>
<reference evidence="2" key="1">
    <citation type="journal article" date="2022" name="Nat. Commun.">
        <title>Chromosome evolution and the genetic basis of agronomically important traits in greater yam.</title>
        <authorList>
            <person name="Bredeson J.V."/>
            <person name="Lyons J.B."/>
            <person name="Oniyinde I.O."/>
            <person name="Okereke N.R."/>
            <person name="Kolade O."/>
            <person name="Nnabue I."/>
            <person name="Nwadili C.O."/>
            <person name="Hribova E."/>
            <person name="Parker M."/>
            <person name="Nwogha J."/>
            <person name="Shu S."/>
            <person name="Carlson J."/>
            <person name="Kariba R."/>
            <person name="Muthemba S."/>
            <person name="Knop K."/>
            <person name="Barton G.J."/>
            <person name="Sherwood A.V."/>
            <person name="Lopez-Montes A."/>
            <person name="Asiedu R."/>
            <person name="Jamnadass R."/>
            <person name="Muchugi A."/>
            <person name="Goodstein D."/>
            <person name="Egesi C.N."/>
            <person name="Featherston J."/>
            <person name="Asfaw A."/>
            <person name="Simpson G.G."/>
            <person name="Dolezel J."/>
            <person name="Hendre P.S."/>
            <person name="Van Deynze A."/>
            <person name="Kumar P.L."/>
            <person name="Obidiegwu J.E."/>
            <person name="Bhattacharjee R."/>
            <person name="Rokhsar D.S."/>
        </authorList>
    </citation>
    <scope>NUCLEOTIDE SEQUENCE [LARGE SCALE GENOMIC DNA]</scope>
    <source>
        <strain evidence="2">cv. TDa95/00328</strain>
    </source>
</reference>